<evidence type="ECO:0000256" key="1">
    <source>
        <dbReference type="ARBA" id="ARBA00022741"/>
    </source>
</evidence>
<proteinExistence type="inferred from homology"/>
<dbReference type="InterPro" id="IPR050079">
    <property type="entry name" value="DEAD_box_RNA_helicase"/>
</dbReference>
<gene>
    <name evidence="10" type="ORF">JW744_00920</name>
</gene>
<dbReference type="GO" id="GO:0005524">
    <property type="term" value="F:ATP binding"/>
    <property type="evidence" value="ECO:0007669"/>
    <property type="project" value="UniProtKB-KW"/>
</dbReference>
<organism evidence="10 11">
    <name type="scientific">Candidatus Iainarchaeum sp</name>
    <dbReference type="NCBI Taxonomy" id="3101447"/>
    <lineage>
        <taxon>Archaea</taxon>
        <taxon>Candidatus Iainarchaeota</taxon>
        <taxon>Candidatus Iainarchaeia</taxon>
        <taxon>Candidatus Iainarchaeales</taxon>
        <taxon>Candidatus Iainarchaeaceae</taxon>
        <taxon>Candidatus Iainarchaeum</taxon>
    </lineage>
</organism>
<dbReference type="InterPro" id="IPR044742">
    <property type="entry name" value="DEAD/DEAH_RhlB"/>
</dbReference>
<dbReference type="InterPro" id="IPR027417">
    <property type="entry name" value="P-loop_NTPase"/>
</dbReference>
<keyword evidence="3 6" id="KW-0347">Helicase</keyword>
<feature type="short sequence motif" description="Q motif" evidence="5">
    <location>
        <begin position="1"/>
        <end position="29"/>
    </location>
</feature>
<feature type="domain" description="DEAD-box RNA helicase Q" evidence="9">
    <location>
        <begin position="1"/>
        <end position="29"/>
    </location>
</feature>
<keyword evidence="1 6" id="KW-0547">Nucleotide-binding</keyword>
<evidence type="ECO:0000259" key="7">
    <source>
        <dbReference type="PROSITE" id="PS51192"/>
    </source>
</evidence>
<dbReference type="Gene3D" id="3.40.50.300">
    <property type="entry name" value="P-loop containing nucleotide triphosphate hydrolases"/>
    <property type="match status" value="2"/>
</dbReference>
<sequence length="372" mass="42087">MNFNEFNLNKNLENAIAQKGFRKASDVQARTIPVVLQGQDAIVQARTGSGKTAAFSIPLLEKISKNPSFVQALVLVPTRELALQVHHEFSELAYGQRIYSVPVYGGASISAQQSQLRRGAHVIVATPGRLMDLMDRGWINLRAIKYVVLDEADKMFDMGFRDDIDFILSNCPSERQTLLFSATMPSDIISLVERHLKPDHVLVDVSRDKLSVEEIEQFFVRVDPKKRVSTLASLIKRRHMKKCLVFCQTQRTADWLSKNLSRHGIQAEAIHGGMRQGLRQSIVNSFKSNRAQVLVATNLLARGMDINDISHIINFDFPKERETYVHRIGRTARFGKKGEAVTFCTNVLEIQEMRRIQSHINAEVQELVEYGS</sequence>
<evidence type="ECO:0000256" key="4">
    <source>
        <dbReference type="ARBA" id="ARBA00022840"/>
    </source>
</evidence>
<evidence type="ECO:0000256" key="2">
    <source>
        <dbReference type="ARBA" id="ARBA00022801"/>
    </source>
</evidence>
<dbReference type="CDD" id="cd00268">
    <property type="entry name" value="DEADc"/>
    <property type="match status" value="1"/>
</dbReference>
<dbReference type="PROSITE" id="PS00039">
    <property type="entry name" value="DEAD_ATP_HELICASE"/>
    <property type="match status" value="1"/>
</dbReference>
<dbReference type="PROSITE" id="PS51194">
    <property type="entry name" value="HELICASE_CTER"/>
    <property type="match status" value="1"/>
</dbReference>
<dbReference type="SMART" id="SM00487">
    <property type="entry name" value="DEXDc"/>
    <property type="match status" value="1"/>
</dbReference>
<dbReference type="AlphaFoldDB" id="A0A939C6V5"/>
<dbReference type="Pfam" id="PF00271">
    <property type="entry name" value="Helicase_C"/>
    <property type="match status" value="1"/>
</dbReference>
<dbReference type="SUPFAM" id="SSF52540">
    <property type="entry name" value="P-loop containing nucleoside triphosphate hydrolases"/>
    <property type="match status" value="1"/>
</dbReference>
<name>A0A939C6V5_9ARCH</name>
<dbReference type="GO" id="GO:0005829">
    <property type="term" value="C:cytosol"/>
    <property type="evidence" value="ECO:0007669"/>
    <property type="project" value="TreeGrafter"/>
</dbReference>
<evidence type="ECO:0000313" key="10">
    <source>
        <dbReference type="EMBL" id="MBN2067009.1"/>
    </source>
</evidence>
<evidence type="ECO:0000256" key="3">
    <source>
        <dbReference type="ARBA" id="ARBA00022806"/>
    </source>
</evidence>
<dbReference type="PROSITE" id="PS51195">
    <property type="entry name" value="Q_MOTIF"/>
    <property type="match status" value="1"/>
</dbReference>
<dbReference type="GO" id="GO:0140097">
    <property type="term" value="F:catalytic activity, acting on DNA"/>
    <property type="evidence" value="ECO:0007669"/>
    <property type="project" value="UniProtKB-ARBA"/>
</dbReference>
<dbReference type="InterPro" id="IPR014001">
    <property type="entry name" value="Helicase_ATP-bd"/>
</dbReference>
<dbReference type="InterPro" id="IPR001650">
    <property type="entry name" value="Helicase_C-like"/>
</dbReference>
<feature type="domain" description="Helicase C-terminal" evidence="8">
    <location>
        <begin position="214"/>
        <end position="372"/>
    </location>
</feature>
<dbReference type="PROSITE" id="PS51192">
    <property type="entry name" value="HELICASE_ATP_BIND_1"/>
    <property type="match status" value="1"/>
</dbReference>
<dbReference type="SMART" id="SM00490">
    <property type="entry name" value="HELICc"/>
    <property type="match status" value="1"/>
</dbReference>
<protein>
    <submittedName>
        <fullName evidence="10">DEAD/DEAH box helicase</fullName>
    </submittedName>
</protein>
<dbReference type="Pfam" id="PF00270">
    <property type="entry name" value="DEAD"/>
    <property type="match status" value="1"/>
</dbReference>
<dbReference type="PANTHER" id="PTHR47959:SF13">
    <property type="entry name" value="ATP-DEPENDENT RNA HELICASE RHLE"/>
    <property type="match status" value="1"/>
</dbReference>
<dbReference type="PANTHER" id="PTHR47959">
    <property type="entry name" value="ATP-DEPENDENT RNA HELICASE RHLE-RELATED"/>
    <property type="match status" value="1"/>
</dbReference>
<feature type="domain" description="Helicase ATP-binding" evidence="7">
    <location>
        <begin position="32"/>
        <end position="202"/>
    </location>
</feature>
<comment type="similarity">
    <text evidence="6">Belongs to the DEAD box helicase family.</text>
</comment>
<dbReference type="GO" id="GO:0003676">
    <property type="term" value="F:nucleic acid binding"/>
    <property type="evidence" value="ECO:0007669"/>
    <property type="project" value="InterPro"/>
</dbReference>
<comment type="caution">
    <text evidence="10">The sequence shown here is derived from an EMBL/GenBank/DDBJ whole genome shotgun (WGS) entry which is preliminary data.</text>
</comment>
<dbReference type="CDD" id="cd18787">
    <property type="entry name" value="SF2_C_DEAD"/>
    <property type="match status" value="1"/>
</dbReference>
<evidence type="ECO:0000313" key="11">
    <source>
        <dbReference type="Proteomes" id="UP000809243"/>
    </source>
</evidence>
<evidence type="ECO:0000256" key="6">
    <source>
        <dbReference type="RuleBase" id="RU000492"/>
    </source>
</evidence>
<evidence type="ECO:0000259" key="9">
    <source>
        <dbReference type="PROSITE" id="PS51195"/>
    </source>
</evidence>
<dbReference type="GO" id="GO:0016787">
    <property type="term" value="F:hydrolase activity"/>
    <property type="evidence" value="ECO:0007669"/>
    <property type="project" value="UniProtKB-KW"/>
</dbReference>
<keyword evidence="4 6" id="KW-0067">ATP-binding</keyword>
<evidence type="ECO:0000256" key="5">
    <source>
        <dbReference type="PROSITE-ProRule" id="PRU00552"/>
    </source>
</evidence>
<dbReference type="GO" id="GO:0003724">
    <property type="term" value="F:RNA helicase activity"/>
    <property type="evidence" value="ECO:0007669"/>
    <property type="project" value="InterPro"/>
</dbReference>
<dbReference type="InterPro" id="IPR014014">
    <property type="entry name" value="RNA_helicase_DEAD_Q_motif"/>
</dbReference>
<dbReference type="EMBL" id="JAFGDB010000015">
    <property type="protein sequence ID" value="MBN2067009.1"/>
    <property type="molecule type" value="Genomic_DNA"/>
</dbReference>
<reference evidence="10" key="1">
    <citation type="submission" date="2021-01" db="EMBL/GenBank/DDBJ databases">
        <title>Active Sulfur Cycling in an Early Earth Analoge.</title>
        <authorList>
            <person name="Hahn C.R."/>
            <person name="Youssef N.H."/>
            <person name="Elshahed M."/>
        </authorList>
    </citation>
    <scope>NUCLEOTIDE SEQUENCE</scope>
    <source>
        <strain evidence="10">Zod_Metabat.1151</strain>
    </source>
</reference>
<evidence type="ECO:0000259" key="8">
    <source>
        <dbReference type="PROSITE" id="PS51194"/>
    </source>
</evidence>
<dbReference type="InterPro" id="IPR011545">
    <property type="entry name" value="DEAD/DEAH_box_helicase_dom"/>
</dbReference>
<dbReference type="InterPro" id="IPR000629">
    <property type="entry name" value="RNA-helicase_DEAD-box_CS"/>
</dbReference>
<dbReference type="Proteomes" id="UP000809243">
    <property type="component" value="Unassembled WGS sequence"/>
</dbReference>
<accession>A0A939C6V5</accession>
<keyword evidence="2 6" id="KW-0378">Hydrolase</keyword>